<evidence type="ECO:0000256" key="3">
    <source>
        <dbReference type="ARBA" id="ARBA00023159"/>
    </source>
</evidence>
<dbReference type="Pfam" id="PF02311">
    <property type="entry name" value="AraC_binding"/>
    <property type="match status" value="1"/>
</dbReference>
<feature type="domain" description="HTH araC/xylS-type" evidence="5">
    <location>
        <begin position="190"/>
        <end position="288"/>
    </location>
</feature>
<dbReference type="Pfam" id="PF12833">
    <property type="entry name" value="HTH_18"/>
    <property type="match status" value="1"/>
</dbReference>
<keyword evidence="4" id="KW-0804">Transcription</keyword>
<dbReference type="PROSITE" id="PS01124">
    <property type="entry name" value="HTH_ARAC_FAMILY_2"/>
    <property type="match status" value="1"/>
</dbReference>
<dbReference type="CDD" id="cd06999">
    <property type="entry name" value="cupin_HpaA-like_N"/>
    <property type="match status" value="1"/>
</dbReference>
<dbReference type="OrthoDB" id="9814125at2"/>
<evidence type="ECO:0000313" key="7">
    <source>
        <dbReference type="Proteomes" id="UP000242957"/>
    </source>
</evidence>
<dbReference type="SMART" id="SM00342">
    <property type="entry name" value="HTH_ARAC"/>
    <property type="match status" value="1"/>
</dbReference>
<evidence type="ECO:0000256" key="4">
    <source>
        <dbReference type="ARBA" id="ARBA00023163"/>
    </source>
</evidence>
<keyword evidence="1" id="KW-0805">Transcription regulation</keyword>
<keyword evidence="3" id="KW-0010">Activator</keyword>
<dbReference type="SUPFAM" id="SSF46689">
    <property type="entry name" value="Homeodomain-like"/>
    <property type="match status" value="1"/>
</dbReference>
<organism evidence="6 7">
    <name type="scientific">Pseudomonas jinjuensis</name>
    <dbReference type="NCBI Taxonomy" id="198616"/>
    <lineage>
        <taxon>Bacteria</taxon>
        <taxon>Pseudomonadati</taxon>
        <taxon>Pseudomonadota</taxon>
        <taxon>Gammaproteobacteria</taxon>
        <taxon>Pseudomonadales</taxon>
        <taxon>Pseudomonadaceae</taxon>
        <taxon>Pseudomonas</taxon>
    </lineage>
</organism>
<dbReference type="PANTHER" id="PTHR43280:SF32">
    <property type="entry name" value="TRANSCRIPTIONAL REGULATORY PROTEIN"/>
    <property type="match status" value="1"/>
</dbReference>
<name>A0A1H0LL41_9PSED</name>
<protein>
    <submittedName>
        <fullName evidence="6">AraC family transcriptional regulator, transcriptional activator of pobA</fullName>
    </submittedName>
</protein>
<reference evidence="7" key="1">
    <citation type="submission" date="2016-10" db="EMBL/GenBank/DDBJ databases">
        <authorList>
            <person name="Varghese N."/>
            <person name="Submissions S."/>
        </authorList>
    </citation>
    <scope>NUCLEOTIDE SEQUENCE [LARGE SCALE GENOMIC DNA]</scope>
    <source>
        <strain evidence="7">JCM 21621</strain>
    </source>
</reference>
<dbReference type="EMBL" id="FNIJ01000014">
    <property type="protein sequence ID" value="SDO68610.1"/>
    <property type="molecule type" value="Genomic_DNA"/>
</dbReference>
<keyword evidence="7" id="KW-1185">Reference proteome</keyword>
<dbReference type="Gene3D" id="1.10.10.60">
    <property type="entry name" value="Homeodomain-like"/>
    <property type="match status" value="1"/>
</dbReference>
<gene>
    <name evidence="6" type="ORF">SAMN05216193_11498</name>
</gene>
<dbReference type="Proteomes" id="UP000242957">
    <property type="component" value="Unassembled WGS sequence"/>
</dbReference>
<evidence type="ECO:0000256" key="2">
    <source>
        <dbReference type="ARBA" id="ARBA00023125"/>
    </source>
</evidence>
<dbReference type="InterPro" id="IPR047264">
    <property type="entry name" value="Cupin_HpaA-like_N"/>
</dbReference>
<keyword evidence="2" id="KW-0238">DNA-binding</keyword>
<sequence length="297" mass="33389">MKTSPSGIPVFKLYGENLAWPTPDLLHCESIPKRSSLHHWEIKPHRHADLFQLLYVQRGRAAVEVEGRRSDVLEAAIQVVPPLCVHGFQFSEDIEGYVLTIGAPLVARLEEQLGAPLAVLASSGCYPVGHDRRYINTLFSALYQEYEGSAPARDMSLHSLVNLLVVWISRRDQQNVPPDSRDGRNQQLLGGFMKLVEQHYREHPAVETLAHRLGISSAHLNSLCRRLAGQTALQVIHQRLLLEAKRNLIYTSMTISQLSDSLGFSDPTYFSRFFRRLSGKTPNAFRVSAEQATVDVE</sequence>
<evidence type="ECO:0000313" key="6">
    <source>
        <dbReference type="EMBL" id="SDO68610.1"/>
    </source>
</evidence>
<dbReference type="InterPro" id="IPR003313">
    <property type="entry name" value="AraC-bd"/>
</dbReference>
<proteinExistence type="predicted"/>
<dbReference type="InterPro" id="IPR014710">
    <property type="entry name" value="RmlC-like_jellyroll"/>
</dbReference>
<dbReference type="STRING" id="198616.SAMN05216193_11498"/>
<dbReference type="InterPro" id="IPR018060">
    <property type="entry name" value="HTH_AraC"/>
</dbReference>
<dbReference type="InterPro" id="IPR009057">
    <property type="entry name" value="Homeodomain-like_sf"/>
</dbReference>
<dbReference type="SUPFAM" id="SSF51182">
    <property type="entry name" value="RmlC-like cupins"/>
    <property type="match status" value="1"/>
</dbReference>
<dbReference type="AlphaFoldDB" id="A0A1H0LL41"/>
<dbReference type="Gene3D" id="2.60.120.10">
    <property type="entry name" value="Jelly Rolls"/>
    <property type="match status" value="1"/>
</dbReference>
<dbReference type="GO" id="GO:0043565">
    <property type="term" value="F:sequence-specific DNA binding"/>
    <property type="evidence" value="ECO:0007669"/>
    <property type="project" value="InterPro"/>
</dbReference>
<dbReference type="InterPro" id="IPR011051">
    <property type="entry name" value="RmlC_Cupin_sf"/>
</dbReference>
<dbReference type="PANTHER" id="PTHR43280">
    <property type="entry name" value="ARAC-FAMILY TRANSCRIPTIONAL REGULATOR"/>
    <property type="match status" value="1"/>
</dbReference>
<evidence type="ECO:0000259" key="5">
    <source>
        <dbReference type="PROSITE" id="PS01124"/>
    </source>
</evidence>
<accession>A0A1H0LL41</accession>
<dbReference type="RefSeq" id="WP_084312289.1">
    <property type="nucleotide sequence ID" value="NZ_FNIJ01000014.1"/>
</dbReference>
<dbReference type="InterPro" id="IPR020449">
    <property type="entry name" value="Tscrpt_reg_AraC-type_HTH"/>
</dbReference>
<evidence type="ECO:0000256" key="1">
    <source>
        <dbReference type="ARBA" id="ARBA00023015"/>
    </source>
</evidence>
<dbReference type="PRINTS" id="PR00032">
    <property type="entry name" value="HTHARAC"/>
</dbReference>
<dbReference type="GO" id="GO:0003700">
    <property type="term" value="F:DNA-binding transcription factor activity"/>
    <property type="evidence" value="ECO:0007669"/>
    <property type="project" value="InterPro"/>
</dbReference>